<organism evidence="2 3">
    <name type="scientific">Paracoccus chinensis</name>
    <dbReference type="NCBI Taxonomy" id="525640"/>
    <lineage>
        <taxon>Bacteria</taxon>
        <taxon>Pseudomonadati</taxon>
        <taxon>Pseudomonadota</taxon>
        <taxon>Alphaproteobacteria</taxon>
        <taxon>Rhodobacterales</taxon>
        <taxon>Paracoccaceae</taxon>
        <taxon>Paracoccus</taxon>
    </lineage>
</organism>
<dbReference type="RefSeq" id="WP_245688926.1">
    <property type="nucleotide sequence ID" value="NZ_FNGE01000015.1"/>
</dbReference>
<dbReference type="Proteomes" id="UP000199555">
    <property type="component" value="Unassembled WGS sequence"/>
</dbReference>
<evidence type="ECO:0000313" key="3">
    <source>
        <dbReference type="Proteomes" id="UP000199555"/>
    </source>
</evidence>
<keyword evidence="1" id="KW-0732">Signal</keyword>
<name>A0A1G9LMR0_9RHOB</name>
<feature type="signal peptide" evidence="1">
    <location>
        <begin position="1"/>
        <end position="20"/>
    </location>
</feature>
<sequence length="202" mass="21203">MRLALLALALCCLAAAGPQALGRLALMGGLPGLAAHLLADPAERGIALYHAGDHAAADAAFAQSRRRQTYNRALTLAALGDYPLSVAYFDAVLYDNPADAEARRNRELVAALDPDITADSTVPGRIVGQGGLAAAPSTAIVTAGVQDPGLYRPITARGIAATDDWLRTLPDDPGEFLALRLRAEYDRRSALGLLRAPGIEPW</sequence>
<feature type="chain" id="PRO_5011506984" evidence="1">
    <location>
        <begin position="21"/>
        <end position="202"/>
    </location>
</feature>
<keyword evidence="3" id="KW-1185">Reference proteome</keyword>
<gene>
    <name evidence="2" type="ORF">SAMN04487971_11557</name>
</gene>
<evidence type="ECO:0000256" key="1">
    <source>
        <dbReference type="SAM" id="SignalP"/>
    </source>
</evidence>
<reference evidence="3" key="1">
    <citation type="submission" date="2016-10" db="EMBL/GenBank/DDBJ databases">
        <authorList>
            <person name="Varghese N."/>
            <person name="Submissions S."/>
        </authorList>
    </citation>
    <scope>NUCLEOTIDE SEQUENCE [LARGE SCALE GENOMIC DNA]</scope>
    <source>
        <strain evidence="3">CGMCC 1.7655</strain>
    </source>
</reference>
<accession>A0A1G9LMR0</accession>
<protein>
    <submittedName>
        <fullName evidence="2">Ca-activated chloride channel family protein</fullName>
    </submittedName>
</protein>
<dbReference type="STRING" id="525640.SAMN04487971_11557"/>
<dbReference type="EMBL" id="FNGE01000015">
    <property type="protein sequence ID" value="SDL63143.1"/>
    <property type="molecule type" value="Genomic_DNA"/>
</dbReference>
<dbReference type="SUPFAM" id="SSF48452">
    <property type="entry name" value="TPR-like"/>
    <property type="match status" value="1"/>
</dbReference>
<evidence type="ECO:0000313" key="2">
    <source>
        <dbReference type="EMBL" id="SDL63143.1"/>
    </source>
</evidence>
<dbReference type="InterPro" id="IPR011990">
    <property type="entry name" value="TPR-like_helical_dom_sf"/>
</dbReference>
<dbReference type="AlphaFoldDB" id="A0A1G9LMR0"/>
<proteinExistence type="predicted"/>